<dbReference type="PANTHER" id="PTHR23113:SF368">
    <property type="entry name" value="CELL DIVISION CONTROL PROTEIN 25"/>
    <property type="match status" value="1"/>
</dbReference>
<evidence type="ECO:0000313" key="5">
    <source>
        <dbReference type="EMBL" id="KAF7720729.1"/>
    </source>
</evidence>
<dbReference type="SMART" id="SM00147">
    <property type="entry name" value="RasGEF"/>
    <property type="match status" value="1"/>
</dbReference>
<evidence type="ECO:0000256" key="3">
    <source>
        <dbReference type="SAM" id="MobiDB-lite"/>
    </source>
</evidence>
<dbReference type="InterPro" id="IPR036964">
    <property type="entry name" value="RASGEF_cat_dom_sf"/>
</dbReference>
<name>A0A8H7EKR8_9FUNG</name>
<evidence type="ECO:0000256" key="2">
    <source>
        <dbReference type="PROSITE-ProRule" id="PRU00168"/>
    </source>
</evidence>
<comment type="caution">
    <text evidence="5">The sequence shown here is derived from an EMBL/GenBank/DDBJ whole genome shotgun (WGS) entry which is preliminary data.</text>
</comment>
<dbReference type="Proteomes" id="UP000605846">
    <property type="component" value="Unassembled WGS sequence"/>
</dbReference>
<accession>A0A8H7EKR8</accession>
<keyword evidence="1 2" id="KW-0344">Guanine-nucleotide releasing factor</keyword>
<dbReference type="GO" id="GO:0007265">
    <property type="term" value="P:Ras protein signal transduction"/>
    <property type="evidence" value="ECO:0007669"/>
    <property type="project" value="TreeGrafter"/>
</dbReference>
<dbReference type="GO" id="GO:0005085">
    <property type="term" value="F:guanyl-nucleotide exchange factor activity"/>
    <property type="evidence" value="ECO:0007669"/>
    <property type="project" value="UniProtKB-KW"/>
</dbReference>
<dbReference type="GO" id="GO:0005886">
    <property type="term" value="C:plasma membrane"/>
    <property type="evidence" value="ECO:0007669"/>
    <property type="project" value="TreeGrafter"/>
</dbReference>
<dbReference type="PROSITE" id="PS50009">
    <property type="entry name" value="RASGEF_CAT"/>
    <property type="match status" value="1"/>
</dbReference>
<reference evidence="5" key="1">
    <citation type="submission" date="2020-01" db="EMBL/GenBank/DDBJ databases">
        <title>Genome Sequencing of Three Apophysomyces-Like Fungal Strains Confirms a Novel Fungal Genus in the Mucoromycota with divergent Burkholderia-like Endosymbiotic Bacteria.</title>
        <authorList>
            <person name="Stajich J.E."/>
            <person name="Macias A.M."/>
            <person name="Carter-House D."/>
            <person name="Lovett B."/>
            <person name="Kasson L.R."/>
            <person name="Berry K."/>
            <person name="Grigoriev I."/>
            <person name="Chang Y."/>
            <person name="Spatafora J."/>
            <person name="Kasson M.T."/>
        </authorList>
    </citation>
    <scope>NUCLEOTIDE SEQUENCE</scope>
    <source>
        <strain evidence="5">NRRL A-21654</strain>
    </source>
</reference>
<dbReference type="Gene3D" id="1.10.840.10">
    <property type="entry name" value="Ras guanine-nucleotide exchange factors catalytic domain"/>
    <property type="match status" value="1"/>
</dbReference>
<gene>
    <name evidence="5" type="ORF">EC973_006233</name>
</gene>
<dbReference type="SUPFAM" id="SSF48366">
    <property type="entry name" value="Ras GEF"/>
    <property type="match status" value="1"/>
</dbReference>
<dbReference type="InterPro" id="IPR023578">
    <property type="entry name" value="Ras_GEF_dom_sf"/>
</dbReference>
<evidence type="ECO:0000256" key="1">
    <source>
        <dbReference type="ARBA" id="ARBA00022658"/>
    </source>
</evidence>
<dbReference type="Pfam" id="PF00617">
    <property type="entry name" value="RasGEF"/>
    <property type="match status" value="1"/>
</dbReference>
<feature type="region of interest" description="Disordered" evidence="3">
    <location>
        <begin position="82"/>
        <end position="114"/>
    </location>
</feature>
<feature type="region of interest" description="Disordered" evidence="3">
    <location>
        <begin position="522"/>
        <end position="562"/>
    </location>
</feature>
<dbReference type="InterPro" id="IPR001895">
    <property type="entry name" value="RASGEF_cat_dom"/>
</dbReference>
<feature type="compositionally biased region" description="Low complexity" evidence="3">
    <location>
        <begin position="544"/>
        <end position="562"/>
    </location>
</feature>
<feature type="domain" description="Ras-GEF" evidence="4">
    <location>
        <begin position="260"/>
        <end position="507"/>
    </location>
</feature>
<dbReference type="PANTHER" id="PTHR23113">
    <property type="entry name" value="GUANINE NUCLEOTIDE EXCHANGE FACTOR"/>
    <property type="match status" value="1"/>
</dbReference>
<proteinExistence type="predicted"/>
<dbReference type="EMBL" id="JABAYA010000385">
    <property type="protein sequence ID" value="KAF7720729.1"/>
    <property type="molecule type" value="Genomic_DNA"/>
</dbReference>
<dbReference type="AlphaFoldDB" id="A0A8H7EKR8"/>
<dbReference type="InterPro" id="IPR008937">
    <property type="entry name" value="Ras-like_GEF"/>
</dbReference>
<evidence type="ECO:0000259" key="4">
    <source>
        <dbReference type="PROSITE" id="PS50009"/>
    </source>
</evidence>
<organism evidence="5 6">
    <name type="scientific">Apophysomyces ossiformis</name>
    <dbReference type="NCBI Taxonomy" id="679940"/>
    <lineage>
        <taxon>Eukaryota</taxon>
        <taxon>Fungi</taxon>
        <taxon>Fungi incertae sedis</taxon>
        <taxon>Mucoromycota</taxon>
        <taxon>Mucoromycotina</taxon>
        <taxon>Mucoromycetes</taxon>
        <taxon>Mucorales</taxon>
        <taxon>Mucorineae</taxon>
        <taxon>Mucoraceae</taxon>
        <taxon>Apophysomyces</taxon>
    </lineage>
</organism>
<protein>
    <recommendedName>
        <fullName evidence="4">Ras-GEF domain-containing protein</fullName>
    </recommendedName>
</protein>
<dbReference type="OrthoDB" id="546434at2759"/>
<keyword evidence="6" id="KW-1185">Reference proteome</keyword>
<evidence type="ECO:0000313" key="6">
    <source>
        <dbReference type="Proteomes" id="UP000605846"/>
    </source>
</evidence>
<sequence length="611" mass="68376">MEDTTSSLELASRLLDTGQIKDAYTTYLSAAQEALSSLSTIKFVHNISKPTQYAVILSNLRTCVTHIESIIDKHAPCIVSSPLSTGTAPPPLPPKPSRIEKPALPRRPSNARAKESQAIPFIQQHVGSVVQTRDRIKNGKSISRIVPGGHIDPTNLVLVQTETKEPVQLMIPEAPMVTQHRQLQTQLDEVQSVLANYRARHQRLVSTNGSDGVDERMTEQELSEAIQRYTPCVAETQQAINKVRAMYMSASTITSILHFQPALIAHQLTLIESGLFKQIPPDALLTHQAKHRHPRIVASIDFFNYLTRLIEHSILLPPESSVRAQHINHWIKVGIKCHEFNNYQTLKAITCALATPPIQRLRRTWAYVPKKSMTRLDNLNELMSETDNYGRYREHLDQFSCQKPKPAVPFLGMFIHDATYLLAASKDPTNDHRIQSILERMKAFQNGPEYPSTYQQRKRQPFGPVISGALQRSQSLGSSVTGVVGITTGRRSTAEDSEDRQHLATHYLLSQPWVSEAAVDQLSTMREAPSEKRLSRTSMTSGQRLSSTSSVPRFSSGSSSLPDSVDDFLGDDLSDGFWSLRGSIDSYIRSMYKDRPTQDSWTVAERQSTLP</sequence>